<keyword evidence="3" id="KW-0460">Magnesium</keyword>
<dbReference type="Pfam" id="PF03328">
    <property type="entry name" value="HpcH_HpaI"/>
    <property type="match status" value="1"/>
</dbReference>
<proteinExistence type="predicted"/>
<gene>
    <name evidence="5" type="ORF">GCM10009823_13700</name>
</gene>
<evidence type="ECO:0000256" key="1">
    <source>
        <dbReference type="ARBA" id="ARBA00001946"/>
    </source>
</evidence>
<evidence type="ECO:0000259" key="4">
    <source>
        <dbReference type="Pfam" id="PF03328"/>
    </source>
</evidence>
<keyword evidence="5" id="KW-0456">Lyase</keyword>
<evidence type="ECO:0000313" key="5">
    <source>
        <dbReference type="EMBL" id="GAA2094603.1"/>
    </source>
</evidence>
<comment type="cofactor">
    <cofactor evidence="1">
        <name>Mg(2+)</name>
        <dbReference type="ChEBI" id="CHEBI:18420"/>
    </cofactor>
</comment>
<dbReference type="PANTHER" id="PTHR32308:SF0">
    <property type="entry name" value="HPCH_HPAI ALDOLASE_CITRATE LYASE DOMAIN-CONTAINING PROTEIN"/>
    <property type="match status" value="1"/>
</dbReference>
<dbReference type="RefSeq" id="WP_291792850.1">
    <property type="nucleotide sequence ID" value="NZ_BAAAPZ010000004.1"/>
</dbReference>
<sequence length="293" mass="31748">MRTQPLRSMLFVPGGRLSLIDKARRSGADAVIIDLEDAVPASSKASAREEVAEFLRSVGDDDYPFFVRVNDLSSAEAGRDIAAIVGPGLTGVVVPKVSTGEDIRFVERLLRWTEADAGATKRTLITPVLETAQAIRNAYELCAASERVAYVGGLGVKGGDVERELGYRWTPAGAETFTLRSNVLVDVRAAGVRSPVCGLWTDIDDLEGLERFAEENRQLGYEGMIAIHPSHIATINRVFTPTAEELDHDRRLIAAMDQAAGGGTGAVVFEGRMIDEAMAETSRLRLRRFASDV</sequence>
<protein>
    <submittedName>
        <fullName evidence="5">CoA ester lyase</fullName>
    </submittedName>
</protein>
<dbReference type="EMBL" id="BAAAPZ010000004">
    <property type="protein sequence ID" value="GAA2094603.1"/>
    <property type="molecule type" value="Genomic_DNA"/>
</dbReference>
<dbReference type="SUPFAM" id="SSF51621">
    <property type="entry name" value="Phosphoenolpyruvate/pyruvate domain"/>
    <property type="match status" value="1"/>
</dbReference>
<organism evidence="5 6">
    <name type="scientific">Brevibacterium salitolerans</name>
    <dbReference type="NCBI Taxonomy" id="1403566"/>
    <lineage>
        <taxon>Bacteria</taxon>
        <taxon>Bacillati</taxon>
        <taxon>Actinomycetota</taxon>
        <taxon>Actinomycetes</taxon>
        <taxon>Micrococcales</taxon>
        <taxon>Brevibacteriaceae</taxon>
        <taxon>Brevibacterium</taxon>
    </lineage>
</organism>
<evidence type="ECO:0000256" key="3">
    <source>
        <dbReference type="ARBA" id="ARBA00022842"/>
    </source>
</evidence>
<keyword evidence="6" id="KW-1185">Reference proteome</keyword>
<comment type="caution">
    <text evidence="5">The sequence shown here is derived from an EMBL/GenBank/DDBJ whole genome shotgun (WGS) entry which is preliminary data.</text>
</comment>
<dbReference type="InterPro" id="IPR040442">
    <property type="entry name" value="Pyrv_kinase-like_dom_sf"/>
</dbReference>
<keyword evidence="2" id="KW-0479">Metal-binding</keyword>
<reference evidence="6" key="1">
    <citation type="journal article" date="2019" name="Int. J. Syst. Evol. Microbiol.">
        <title>The Global Catalogue of Microorganisms (GCM) 10K type strain sequencing project: providing services to taxonomists for standard genome sequencing and annotation.</title>
        <authorList>
            <consortium name="The Broad Institute Genomics Platform"/>
            <consortium name="The Broad Institute Genome Sequencing Center for Infectious Disease"/>
            <person name="Wu L."/>
            <person name="Ma J."/>
        </authorList>
    </citation>
    <scope>NUCLEOTIDE SEQUENCE [LARGE SCALE GENOMIC DNA]</scope>
    <source>
        <strain evidence="6">JCM 15900</strain>
    </source>
</reference>
<dbReference type="InterPro" id="IPR005000">
    <property type="entry name" value="Aldolase/citrate-lyase_domain"/>
</dbReference>
<name>A0ABP5IA67_9MICO</name>
<evidence type="ECO:0000313" key="6">
    <source>
        <dbReference type="Proteomes" id="UP001500984"/>
    </source>
</evidence>
<dbReference type="Gene3D" id="3.20.20.60">
    <property type="entry name" value="Phosphoenolpyruvate-binding domains"/>
    <property type="match status" value="1"/>
</dbReference>
<dbReference type="Proteomes" id="UP001500984">
    <property type="component" value="Unassembled WGS sequence"/>
</dbReference>
<dbReference type="PANTHER" id="PTHR32308">
    <property type="entry name" value="LYASE BETA SUBUNIT, PUTATIVE (AFU_ORTHOLOGUE AFUA_4G13030)-RELATED"/>
    <property type="match status" value="1"/>
</dbReference>
<accession>A0ABP5IA67</accession>
<dbReference type="InterPro" id="IPR015813">
    <property type="entry name" value="Pyrv/PenolPyrv_kinase-like_dom"/>
</dbReference>
<dbReference type="PIRSF" id="PIRSF015582">
    <property type="entry name" value="Cit_lyase_B"/>
    <property type="match status" value="1"/>
</dbReference>
<dbReference type="InterPro" id="IPR011206">
    <property type="entry name" value="Citrate_lyase_beta/mcl1/mcl2"/>
</dbReference>
<feature type="domain" description="HpcH/HpaI aldolase/citrate lyase" evidence="4">
    <location>
        <begin position="7"/>
        <end position="229"/>
    </location>
</feature>
<evidence type="ECO:0000256" key="2">
    <source>
        <dbReference type="ARBA" id="ARBA00022723"/>
    </source>
</evidence>
<dbReference type="GO" id="GO:0016829">
    <property type="term" value="F:lyase activity"/>
    <property type="evidence" value="ECO:0007669"/>
    <property type="project" value="UniProtKB-KW"/>
</dbReference>